<dbReference type="STRING" id="5539.A0A3E2GY13"/>
<keyword evidence="2" id="KW-1133">Transmembrane helix</keyword>
<name>A0A3E2GY13_SCYLI</name>
<dbReference type="EMBL" id="NCSJ02000289">
    <property type="protein sequence ID" value="RFU26034.1"/>
    <property type="molecule type" value="Genomic_DNA"/>
</dbReference>
<dbReference type="OMA" id="WIHIWIA"/>
<evidence type="ECO:0000256" key="1">
    <source>
        <dbReference type="SAM" id="MobiDB-lite"/>
    </source>
</evidence>
<keyword evidence="2" id="KW-0472">Membrane</keyword>
<dbReference type="Proteomes" id="UP000258309">
    <property type="component" value="Unassembled WGS sequence"/>
</dbReference>
<sequence>MSSAVSIPRFLLPRSSAIWRTRLPNSTLTIRHASAKASGKKSSKPLVLEQPKKFNPPSHGARRPREGPRYPGPQLSAEERDVQKKKQYPNMMPPEGTFMHWFINNRSIHIYITMGTLFSLALTVFFTNFKRDSPFADMLPHWSQLFTHPISFTRTVVEVLRLHSAHVTAETQARRSRKVEDVEKRSEYRKAHGLDKDEGFGGWVAKTNDQLMGPAVPTEEVNQDGQSEPVTRPKPPVRKWLGIW</sequence>
<feature type="transmembrane region" description="Helical" evidence="2">
    <location>
        <begin position="108"/>
        <end position="129"/>
    </location>
</feature>
<feature type="non-terminal residue" evidence="3">
    <location>
        <position position="1"/>
    </location>
</feature>
<comment type="caution">
    <text evidence="3">The sequence shown here is derived from an EMBL/GenBank/DDBJ whole genome shotgun (WGS) entry which is preliminary data.</text>
</comment>
<evidence type="ECO:0000256" key="2">
    <source>
        <dbReference type="SAM" id="Phobius"/>
    </source>
</evidence>
<organism evidence="3 4">
    <name type="scientific">Scytalidium lignicola</name>
    <name type="common">Hyphomycete</name>
    <dbReference type="NCBI Taxonomy" id="5539"/>
    <lineage>
        <taxon>Eukaryota</taxon>
        <taxon>Fungi</taxon>
        <taxon>Dikarya</taxon>
        <taxon>Ascomycota</taxon>
        <taxon>Pezizomycotina</taxon>
        <taxon>Leotiomycetes</taxon>
        <taxon>Leotiomycetes incertae sedis</taxon>
        <taxon>Scytalidium</taxon>
    </lineage>
</organism>
<protein>
    <submittedName>
        <fullName evidence="3">Uncharacterized protein</fullName>
    </submittedName>
</protein>
<reference evidence="3 4" key="1">
    <citation type="submission" date="2018-05" db="EMBL/GenBank/DDBJ databases">
        <title>Draft genome sequence of Scytalidium lignicola DSM 105466, a ubiquitous saprotrophic fungus.</title>
        <authorList>
            <person name="Buettner E."/>
            <person name="Gebauer A.M."/>
            <person name="Hofrichter M."/>
            <person name="Liers C."/>
            <person name="Kellner H."/>
        </authorList>
    </citation>
    <scope>NUCLEOTIDE SEQUENCE [LARGE SCALE GENOMIC DNA]</scope>
    <source>
        <strain evidence="3 4">DSM 105466</strain>
    </source>
</reference>
<gene>
    <name evidence="3" type="ORF">B7463_g10302</name>
</gene>
<keyword evidence="4" id="KW-1185">Reference proteome</keyword>
<proteinExistence type="predicted"/>
<feature type="region of interest" description="Disordered" evidence="1">
    <location>
        <begin position="211"/>
        <end position="244"/>
    </location>
</feature>
<dbReference type="AlphaFoldDB" id="A0A3E2GY13"/>
<feature type="non-terminal residue" evidence="3">
    <location>
        <position position="244"/>
    </location>
</feature>
<accession>A0A3E2GY13</accession>
<feature type="region of interest" description="Disordered" evidence="1">
    <location>
        <begin position="32"/>
        <end position="84"/>
    </location>
</feature>
<evidence type="ECO:0000313" key="4">
    <source>
        <dbReference type="Proteomes" id="UP000258309"/>
    </source>
</evidence>
<keyword evidence="2" id="KW-0812">Transmembrane</keyword>
<dbReference type="OrthoDB" id="5397827at2759"/>
<evidence type="ECO:0000313" key="3">
    <source>
        <dbReference type="EMBL" id="RFU26034.1"/>
    </source>
</evidence>